<dbReference type="Pfam" id="PF12833">
    <property type="entry name" value="HTH_18"/>
    <property type="match status" value="1"/>
</dbReference>
<accession>A0ABX4YLG8</accession>
<feature type="transmembrane region" description="Helical" evidence="4">
    <location>
        <begin position="354"/>
        <end position="376"/>
    </location>
</feature>
<dbReference type="Pfam" id="PF07695">
    <property type="entry name" value="7TMR-DISM_7TM"/>
    <property type="match status" value="1"/>
</dbReference>
<dbReference type="Pfam" id="PF07696">
    <property type="entry name" value="7TMR-DISMED2"/>
    <property type="match status" value="1"/>
</dbReference>
<feature type="transmembrane region" description="Helical" evidence="4">
    <location>
        <begin position="271"/>
        <end position="288"/>
    </location>
</feature>
<name>A0ABX4YLG8_9LEPT</name>
<dbReference type="Proteomes" id="UP000094669">
    <property type="component" value="Unassembled WGS sequence"/>
</dbReference>
<feature type="transmembrane region" description="Helical" evidence="4">
    <location>
        <begin position="329"/>
        <end position="348"/>
    </location>
</feature>
<feature type="transmembrane region" description="Helical" evidence="4">
    <location>
        <begin position="239"/>
        <end position="259"/>
    </location>
</feature>
<dbReference type="InterPro" id="IPR011623">
    <property type="entry name" value="7TMR_DISM_rcpt_extracell_dom1"/>
</dbReference>
<keyword evidence="4" id="KW-1133">Transmembrane helix</keyword>
<evidence type="ECO:0000256" key="4">
    <source>
        <dbReference type="SAM" id="Phobius"/>
    </source>
</evidence>
<evidence type="ECO:0000256" key="1">
    <source>
        <dbReference type="ARBA" id="ARBA00023015"/>
    </source>
</evidence>
<feature type="transmembrane region" description="Helical" evidence="4">
    <location>
        <begin position="176"/>
        <end position="196"/>
    </location>
</feature>
<keyword evidence="7" id="KW-1185">Reference proteome</keyword>
<evidence type="ECO:0000313" key="6">
    <source>
        <dbReference type="EMBL" id="PNV76102.1"/>
    </source>
</evidence>
<reference evidence="6" key="1">
    <citation type="submission" date="2018-01" db="EMBL/GenBank/DDBJ databases">
        <title>Genomic characterization of Leptospira inadai serogroup Lyme isolated from captured rat in Brazil and comparative analysis with human reference strain.</title>
        <authorList>
            <person name="Moreno L.Z."/>
            <person name="Loureiro A.P."/>
            <person name="Miraglia F."/>
            <person name="Kremer F.S."/>
            <person name="Eslabao M.R."/>
            <person name="Dellagostin O.A."/>
            <person name="Lilenbaum W."/>
            <person name="Moreno A.M."/>
        </authorList>
    </citation>
    <scope>NUCLEOTIDE SEQUENCE [LARGE SCALE GENOMIC DNA]</scope>
    <source>
        <strain evidence="6">M34/99</strain>
    </source>
</reference>
<feature type="transmembrane region" description="Helical" evidence="4">
    <location>
        <begin position="203"/>
        <end position="219"/>
    </location>
</feature>
<dbReference type="SMART" id="SM00342">
    <property type="entry name" value="HTH_ARAC"/>
    <property type="match status" value="1"/>
</dbReference>
<keyword evidence="2" id="KW-0238">DNA-binding</keyword>
<evidence type="ECO:0000259" key="5">
    <source>
        <dbReference type="PROSITE" id="PS01124"/>
    </source>
</evidence>
<keyword evidence="1" id="KW-0805">Transcription regulation</keyword>
<keyword evidence="4" id="KW-0812">Transmembrane</keyword>
<evidence type="ECO:0000256" key="3">
    <source>
        <dbReference type="ARBA" id="ARBA00023163"/>
    </source>
</evidence>
<dbReference type="InterPro" id="IPR009057">
    <property type="entry name" value="Homeodomain-like_sf"/>
</dbReference>
<dbReference type="PANTHER" id="PTHR43280">
    <property type="entry name" value="ARAC-FAMILY TRANSCRIPTIONAL REGULATOR"/>
    <property type="match status" value="1"/>
</dbReference>
<dbReference type="InterPro" id="IPR018062">
    <property type="entry name" value="HTH_AraC-typ_CS"/>
</dbReference>
<gene>
    <name evidence="6" type="ORF">BES34_005695</name>
</gene>
<feature type="domain" description="HTH araC/xylS-type" evidence="5">
    <location>
        <begin position="430"/>
        <end position="519"/>
    </location>
</feature>
<keyword evidence="4" id="KW-0472">Membrane</keyword>
<dbReference type="PROSITE" id="PS01124">
    <property type="entry name" value="HTH_ARAC_FAMILY_2"/>
    <property type="match status" value="1"/>
</dbReference>
<dbReference type="PROSITE" id="PS00041">
    <property type="entry name" value="HTH_ARAC_FAMILY_1"/>
    <property type="match status" value="1"/>
</dbReference>
<dbReference type="SUPFAM" id="SSF46689">
    <property type="entry name" value="Homeodomain-like"/>
    <property type="match status" value="1"/>
</dbReference>
<evidence type="ECO:0000256" key="2">
    <source>
        <dbReference type="ARBA" id="ARBA00023125"/>
    </source>
</evidence>
<sequence length="532" mass="61350">MLSLLFFFGNSLLAEEAIFLDQSVHSENITSRLEFMEVSDNAASPLSNIMELNWRKFGLSSLNFNFSDKVYLFRFKVRFRSPLKEDLFLVLRWKAHDLAELYIPKRVSPVQSTGDAFSKTNWPVQSVLYPTLRLQGNPGEEKEFFLKLKSLSMMSFPIELLDEVGLRNDLAIETGLFALSACFYLLMVFVAVVYYKTTGLKEFLFYAGYALCMGFSYNINFGNVYELFWPEGLRWSERINFFFFEIATIFFFQFIRKFLETKRRLPWLDKTLLGFLILSVGTIPLTFFSEALPLISRTSTILYGVAIPLILFAGVYLQKTGNGKLKLFLFSWFIYMILGYMSILYYFGVLSYSFFTVYAVPIVLPLDLVVLLYNIIQKHSENAEEKHNLSETLRDASNQPKYQRSKLSNIDVDASLNSLVSLMNSEKPYLAEKLQLQEVADRLRLTQHQLSELLNSRLGMNFAAYINSLRIDEAKLILESGSEKNILNIAFMVGFGSKTSFNVEFKKATGLTPKQYKESFPITNEFTNKHKI</sequence>
<proteinExistence type="predicted"/>
<comment type="caution">
    <text evidence="6">The sequence shown here is derived from an EMBL/GenBank/DDBJ whole genome shotgun (WGS) entry which is preliminary data.</text>
</comment>
<protein>
    <submittedName>
        <fullName evidence="6">Transcriptional regulator</fullName>
    </submittedName>
</protein>
<dbReference type="Gene3D" id="2.60.40.2380">
    <property type="match status" value="1"/>
</dbReference>
<dbReference type="EMBL" id="MCRM02000004">
    <property type="protein sequence ID" value="PNV76102.1"/>
    <property type="molecule type" value="Genomic_DNA"/>
</dbReference>
<evidence type="ECO:0000313" key="7">
    <source>
        <dbReference type="Proteomes" id="UP000094669"/>
    </source>
</evidence>
<dbReference type="Gene3D" id="1.10.10.60">
    <property type="entry name" value="Homeodomain-like"/>
    <property type="match status" value="2"/>
</dbReference>
<dbReference type="InterPro" id="IPR018060">
    <property type="entry name" value="HTH_AraC"/>
</dbReference>
<keyword evidence="3" id="KW-0804">Transcription</keyword>
<feature type="transmembrane region" description="Helical" evidence="4">
    <location>
        <begin position="300"/>
        <end position="317"/>
    </location>
</feature>
<organism evidence="6 7">
    <name type="scientific">Leptospira inadai serovar Lyme</name>
    <dbReference type="NCBI Taxonomy" id="293084"/>
    <lineage>
        <taxon>Bacteria</taxon>
        <taxon>Pseudomonadati</taxon>
        <taxon>Spirochaetota</taxon>
        <taxon>Spirochaetia</taxon>
        <taxon>Leptospirales</taxon>
        <taxon>Leptospiraceae</taxon>
        <taxon>Leptospira</taxon>
    </lineage>
</organism>
<dbReference type="PANTHER" id="PTHR43280:SF2">
    <property type="entry name" value="HTH-TYPE TRANSCRIPTIONAL REGULATOR EXSA"/>
    <property type="match status" value="1"/>
</dbReference>
<dbReference type="InterPro" id="IPR011622">
    <property type="entry name" value="7TMR_DISM_rcpt_extracell_dom2"/>
</dbReference>